<dbReference type="RefSeq" id="WP_026466012.1">
    <property type="nucleotide sequence ID" value="NZ_CANSXX010000002.1"/>
</dbReference>
<dbReference type="EMBL" id="CP014162">
    <property type="protein sequence ID" value="AMB98318.1"/>
    <property type="molecule type" value="Genomic_DNA"/>
</dbReference>
<dbReference type="AlphaFoldDB" id="A0A0U4WDE8"/>
<dbReference type="InterPro" id="IPR036663">
    <property type="entry name" value="Fumarylacetoacetase_C_sf"/>
</dbReference>
<sequence>MMDQEIIHASKTLYQADNEKVPVQYGKFGIVNEEDGYRVQQAVLDLRKEAGEKVAGYKISLSAKIQQSFFKTTTPLYGVMTDKGVWGSDMDLSKFMGPLLEFEIIFKAEERISSDDSVETIMSKCKVATGYEIPDCRYDDWYGNISKFELIADGAANAGVVAGEYVKRTYQEIDDVMGTVTVDGQPYTQGSSKEVMGHPAYSVQWLAQKLAETGKAIEPGMFVASGAVNMPKVIKPGVYVGQFEGLPPVTLNAK</sequence>
<dbReference type="Proteomes" id="UP000540056">
    <property type="component" value="Unassembled WGS sequence"/>
</dbReference>
<dbReference type="Gene3D" id="3.90.850.10">
    <property type="entry name" value="Fumarylacetoacetase-like, C-terminal domain"/>
    <property type="match status" value="1"/>
</dbReference>
<dbReference type="PANTHER" id="PTHR30143:SF0">
    <property type="entry name" value="2-KETO-4-PENTENOATE HYDRATASE"/>
    <property type="match status" value="1"/>
</dbReference>
<dbReference type="GO" id="GO:0008684">
    <property type="term" value="F:2-oxopent-4-enoate hydratase activity"/>
    <property type="evidence" value="ECO:0007669"/>
    <property type="project" value="TreeGrafter"/>
</dbReference>
<dbReference type="GeneID" id="92867675"/>
<evidence type="ECO:0000313" key="4">
    <source>
        <dbReference type="Proteomes" id="UP000540056"/>
    </source>
</evidence>
<evidence type="ECO:0000313" key="3">
    <source>
        <dbReference type="Proteomes" id="UP000067698"/>
    </source>
</evidence>
<dbReference type="KEGG" id="aui:APT62_05110"/>
<dbReference type="EMBL" id="JACGAN010000001">
    <property type="protein sequence ID" value="MBA5745807.1"/>
    <property type="molecule type" value="Genomic_DNA"/>
</dbReference>
<evidence type="ECO:0000313" key="2">
    <source>
        <dbReference type="EMBL" id="MBA5745807.1"/>
    </source>
</evidence>
<dbReference type="InterPro" id="IPR050772">
    <property type="entry name" value="Hydratase-Decarb/MhpD_sf"/>
</dbReference>
<dbReference type="Proteomes" id="UP000067698">
    <property type="component" value="Chromosome"/>
</dbReference>
<dbReference type="GO" id="GO:0005737">
    <property type="term" value="C:cytoplasm"/>
    <property type="evidence" value="ECO:0007669"/>
    <property type="project" value="TreeGrafter"/>
</dbReference>
<proteinExistence type="predicted"/>
<accession>A0A0U4WDE8</accession>
<reference evidence="1 3" key="1">
    <citation type="journal article" date="2016" name="Genome Announc.">
        <title>Complete Genome Sequences of Aerococcus christensenii CCUG 28831T, Aerococcus sanguinicola CCUG 43001T, Aerococcus urinae CCUG 36881T, Aerococcus urinaeequi CCUG 28094T, Aerococcus urinaehominis CCUG 42038 BT, and Aerococcus viridans CCUG 4311T.</title>
        <authorList>
            <person name="Carkaci D."/>
            <person name="Dargis R."/>
            <person name="Nielsen X.C."/>
            <person name="Skovgaard O."/>
            <person name="Fuursted K."/>
            <person name="Christensen J.J."/>
        </authorList>
    </citation>
    <scope>NUCLEOTIDE SEQUENCE [LARGE SCALE GENOMIC DNA]</scope>
    <source>
        <strain evidence="1 3">CCUG28094</strain>
    </source>
</reference>
<dbReference type="OrthoDB" id="9792137at2"/>
<reference evidence="3" key="2">
    <citation type="submission" date="2016-01" db="EMBL/GenBank/DDBJ databases">
        <title>Six Aerococcus type strain genome sequencing and assembly using PacBio and Illumina Hiseq.</title>
        <authorList>
            <person name="Carkaci D."/>
            <person name="Dargis R."/>
            <person name="Nielsen X.C."/>
            <person name="Skovgaard O."/>
            <person name="Fuursted K."/>
            <person name="Christensen J.J."/>
        </authorList>
    </citation>
    <scope>NUCLEOTIDE SEQUENCE [LARGE SCALE GENOMIC DNA]</scope>
    <source>
        <strain evidence="3">CCUG28094</strain>
    </source>
</reference>
<protein>
    <submittedName>
        <fullName evidence="1">Hydratase</fullName>
    </submittedName>
</protein>
<keyword evidence="4" id="KW-1185">Reference proteome</keyword>
<dbReference type="PANTHER" id="PTHR30143">
    <property type="entry name" value="ACID HYDRATASE"/>
    <property type="match status" value="1"/>
</dbReference>
<dbReference type="SUPFAM" id="SSF56529">
    <property type="entry name" value="FAH"/>
    <property type="match status" value="1"/>
</dbReference>
<organism evidence="1 3">
    <name type="scientific">Aerococcus urinaeequi</name>
    <dbReference type="NCBI Taxonomy" id="51665"/>
    <lineage>
        <taxon>Bacteria</taxon>
        <taxon>Bacillati</taxon>
        <taxon>Bacillota</taxon>
        <taxon>Bacilli</taxon>
        <taxon>Lactobacillales</taxon>
        <taxon>Aerococcaceae</taxon>
        <taxon>Aerococcus</taxon>
    </lineage>
</organism>
<name>A0A0U4WDE8_9LACT</name>
<evidence type="ECO:0000313" key="1">
    <source>
        <dbReference type="EMBL" id="AMB98318.1"/>
    </source>
</evidence>
<gene>
    <name evidence="1" type="ORF">AWM74_08880</name>
    <name evidence="2" type="ORF">H3232_01065</name>
</gene>
<reference evidence="2 4" key="3">
    <citation type="submission" date="2020-07" db="EMBL/GenBank/DDBJ databases">
        <title>Draft Genome Sequences of Lactobacillales Isolated from the International Space Station.</title>
        <authorList>
            <person name="Bharadwaj A.R."/>
            <person name="Singh N.K."/>
            <person name="Wood J.M."/>
            <person name="Debieu M."/>
            <person name="O'Hara N.B."/>
            <person name="Karouia F."/>
            <person name="Mason C.E."/>
            <person name="Venkateswaran K."/>
        </authorList>
    </citation>
    <scope>NUCLEOTIDE SEQUENCE [LARGE SCALE GENOMIC DNA]</scope>
    <source>
        <strain evidence="2 4">151250015-1-258-55</strain>
    </source>
</reference>